<name>A0A2H0VF01_9BACT</name>
<keyword evidence="1" id="KW-0812">Transmembrane</keyword>
<dbReference type="Proteomes" id="UP000230557">
    <property type="component" value="Unassembled WGS sequence"/>
</dbReference>
<dbReference type="EMBL" id="PFAJ01000003">
    <property type="protein sequence ID" value="PIR97687.1"/>
    <property type="molecule type" value="Genomic_DNA"/>
</dbReference>
<protein>
    <submittedName>
        <fullName evidence="2">Uncharacterized protein</fullName>
    </submittedName>
</protein>
<keyword evidence="1" id="KW-1133">Transmembrane helix</keyword>
<evidence type="ECO:0000256" key="1">
    <source>
        <dbReference type="SAM" id="Phobius"/>
    </source>
</evidence>
<evidence type="ECO:0000313" key="3">
    <source>
        <dbReference type="Proteomes" id="UP000230557"/>
    </source>
</evidence>
<accession>A0A2H0VF01</accession>
<feature type="transmembrane region" description="Helical" evidence="1">
    <location>
        <begin position="29"/>
        <end position="51"/>
    </location>
</feature>
<proteinExistence type="predicted"/>
<keyword evidence="1" id="KW-0472">Membrane</keyword>
<evidence type="ECO:0000313" key="2">
    <source>
        <dbReference type="EMBL" id="PIR97687.1"/>
    </source>
</evidence>
<sequence length="195" mass="21972">MNRLSRNQKNMHNPAGFVQEKSRVWERNITFLLVISLVFSYTLVFVSLGFFSSVNSTSLIQPAGLISHTNHLIPIEVVGVQESNDSIFEVRLAKEGTDNTFDLQVVDLDYSKITLTVVDSVALGRIFISPYFRLGFSSLVKNRGTHWQEASATSRNQGVAELYETDDGERLFIQKNNNPYLSVLTNKPQVKVLLC</sequence>
<dbReference type="AlphaFoldDB" id="A0A2H0VF01"/>
<organism evidence="2 3">
    <name type="scientific">Candidatus Doudnabacteria bacterium CG10_big_fil_rev_8_21_14_0_10_41_10</name>
    <dbReference type="NCBI Taxonomy" id="1974551"/>
    <lineage>
        <taxon>Bacteria</taxon>
        <taxon>Candidatus Doudnaibacteriota</taxon>
    </lineage>
</organism>
<gene>
    <name evidence="2" type="ORF">COT91_00190</name>
</gene>
<comment type="caution">
    <text evidence="2">The sequence shown here is derived from an EMBL/GenBank/DDBJ whole genome shotgun (WGS) entry which is preliminary data.</text>
</comment>
<reference evidence="3" key="1">
    <citation type="submission" date="2017-09" db="EMBL/GenBank/DDBJ databases">
        <title>Depth-based differentiation of microbial function through sediment-hosted aquifers and enrichment of novel symbionts in the deep terrestrial subsurface.</title>
        <authorList>
            <person name="Probst A.J."/>
            <person name="Ladd B."/>
            <person name="Jarett J.K."/>
            <person name="Geller-Mcgrath D.E."/>
            <person name="Sieber C.M.K."/>
            <person name="Emerson J.B."/>
            <person name="Anantharaman K."/>
            <person name="Thomas B.C."/>
            <person name="Malmstrom R."/>
            <person name="Stieglmeier M."/>
            <person name="Klingl A."/>
            <person name="Woyke T."/>
            <person name="Ryan C.M."/>
            <person name="Banfield J.F."/>
        </authorList>
    </citation>
    <scope>NUCLEOTIDE SEQUENCE [LARGE SCALE GENOMIC DNA]</scope>
</reference>